<name>A0ABQ9JAN2_9CUCU</name>
<feature type="region of interest" description="Disordered" evidence="1">
    <location>
        <begin position="99"/>
        <end position="172"/>
    </location>
</feature>
<comment type="caution">
    <text evidence="2">The sequence shown here is derived from an EMBL/GenBank/DDBJ whole genome shotgun (WGS) entry which is preliminary data.</text>
</comment>
<evidence type="ECO:0000313" key="3">
    <source>
        <dbReference type="Proteomes" id="UP001162164"/>
    </source>
</evidence>
<protein>
    <submittedName>
        <fullName evidence="2">Uncharacterized protein</fullName>
    </submittedName>
</protein>
<feature type="compositionally biased region" description="Basic and acidic residues" evidence="1">
    <location>
        <begin position="134"/>
        <end position="167"/>
    </location>
</feature>
<sequence>MFGYIGRTKEKRKKIQEENVKAKEKAKEEQKDRSLKGMRKGQPEPDVHLNKASEETQLEDDDREYYRQEVGEEPDKYLFSARNTGVKRKFEASYNKSKKAKFNEDDNGKRHKSVLNKKHDGYNDKFSMARKKSRVDMKTKGKRKGIDKTGSQKRDFRPIGGKADKPKFKNKKKGKVIDNVYENFYCE</sequence>
<evidence type="ECO:0000256" key="1">
    <source>
        <dbReference type="SAM" id="MobiDB-lite"/>
    </source>
</evidence>
<evidence type="ECO:0000313" key="2">
    <source>
        <dbReference type="EMBL" id="KAJ8974645.1"/>
    </source>
</evidence>
<organism evidence="2 3">
    <name type="scientific">Molorchus minor</name>
    <dbReference type="NCBI Taxonomy" id="1323400"/>
    <lineage>
        <taxon>Eukaryota</taxon>
        <taxon>Metazoa</taxon>
        <taxon>Ecdysozoa</taxon>
        <taxon>Arthropoda</taxon>
        <taxon>Hexapoda</taxon>
        <taxon>Insecta</taxon>
        <taxon>Pterygota</taxon>
        <taxon>Neoptera</taxon>
        <taxon>Endopterygota</taxon>
        <taxon>Coleoptera</taxon>
        <taxon>Polyphaga</taxon>
        <taxon>Cucujiformia</taxon>
        <taxon>Chrysomeloidea</taxon>
        <taxon>Cerambycidae</taxon>
        <taxon>Lamiinae</taxon>
        <taxon>Monochamini</taxon>
        <taxon>Molorchus</taxon>
    </lineage>
</organism>
<gene>
    <name evidence="2" type="ORF">NQ317_019881</name>
</gene>
<dbReference type="Proteomes" id="UP001162164">
    <property type="component" value="Unassembled WGS sequence"/>
</dbReference>
<feature type="compositionally biased region" description="Basic and acidic residues" evidence="1">
    <location>
        <begin position="15"/>
        <end position="54"/>
    </location>
</feature>
<accession>A0ABQ9JAN2</accession>
<keyword evidence="3" id="KW-1185">Reference proteome</keyword>
<reference evidence="2" key="1">
    <citation type="journal article" date="2023" name="Insect Mol. Biol.">
        <title>Genome sequencing provides insights into the evolution of gene families encoding plant cell wall-degrading enzymes in longhorned beetles.</title>
        <authorList>
            <person name="Shin N.R."/>
            <person name="Okamura Y."/>
            <person name="Kirsch R."/>
            <person name="Pauchet Y."/>
        </authorList>
    </citation>
    <scope>NUCLEOTIDE SEQUENCE</scope>
    <source>
        <strain evidence="2">MMC_N1</strain>
    </source>
</reference>
<feature type="region of interest" description="Disordered" evidence="1">
    <location>
        <begin position="1"/>
        <end position="63"/>
    </location>
</feature>
<proteinExistence type="predicted"/>
<dbReference type="EMBL" id="JAPWTJ010000955">
    <property type="protein sequence ID" value="KAJ8974645.1"/>
    <property type="molecule type" value="Genomic_DNA"/>
</dbReference>